<dbReference type="PROSITE" id="PS51273">
    <property type="entry name" value="GATASE_TYPE_1"/>
    <property type="match status" value="1"/>
</dbReference>
<dbReference type="CDD" id="cd01745">
    <property type="entry name" value="GATase1_2"/>
    <property type="match status" value="1"/>
</dbReference>
<dbReference type="InterPro" id="IPR008257">
    <property type="entry name" value="Pept_M19"/>
</dbReference>
<sequence>MSRFDLQSHLNDVYAHFPEAEKRPVIGITGNYDDLTCKLGRGYYQSIVEAGGVPVVIPPVADKHVIINTLEHIDALVLSGGGDINPLWAGEEPSPKLHGINQERDLPELLIARLAYNRQIPMLGICRGIQTLATAFGGRVAQDISDVATIKHSQDADRSEPTHSVMIEQASSLFDIYQSATLMVNSFHHQAVAETGDKFRVVAKSPDGIIEAMESSEFKSILGVQWHPECLEEGLPLFQWLVREAKSYRSAHCTHDRVLTLDTHCDTPMFFPQGIHFEQRDPKILVDLHKMTEGRQDATIMVAYLPQPTENPTAFADNIFDQIEVIVGQNSDYVRIANTPRDLWMNKHQGLKSIMLGIENGIALDGKLENLQHFVDRGIVYMTLCHNGDNDICDSASKSQHTHHGVSAFGEQVIKEMNRLGVLVDMSHAGEESFYQALEISSMPIVCSHSSARALCDHPRNLTDDQMRALAQKGGVAQTTIYHGFLKKDGEATINDVIAHLEHAIDVMGIDHVGLGTDFDGDGGVRGLANSSELINFTRRLLACRFSEHDIQKIWGGNFMRVMEEVQGNVKE</sequence>
<dbReference type="PANTHER" id="PTHR10443">
    <property type="entry name" value="MICROSOMAL DIPEPTIDASE"/>
    <property type="match status" value="1"/>
</dbReference>
<evidence type="ECO:0000313" key="2">
    <source>
        <dbReference type="Proteomes" id="UP000806522"/>
    </source>
</evidence>
<dbReference type="SUPFAM" id="SSF51556">
    <property type="entry name" value="Metallo-dependent hydrolases"/>
    <property type="match status" value="1"/>
</dbReference>
<dbReference type="InterPro" id="IPR032466">
    <property type="entry name" value="Metal_Hydrolase"/>
</dbReference>
<dbReference type="InterPro" id="IPR011697">
    <property type="entry name" value="Peptidase_C26"/>
</dbReference>
<dbReference type="PROSITE" id="PS51365">
    <property type="entry name" value="RENAL_DIPEPTIDASE_2"/>
    <property type="match status" value="1"/>
</dbReference>
<dbReference type="GO" id="GO:0070573">
    <property type="term" value="F:metallodipeptidase activity"/>
    <property type="evidence" value="ECO:0007669"/>
    <property type="project" value="InterPro"/>
</dbReference>
<dbReference type="AlphaFoldDB" id="A0A9D5P1C9"/>
<dbReference type="SUPFAM" id="SSF52317">
    <property type="entry name" value="Class I glutamine amidotransferase-like"/>
    <property type="match status" value="1"/>
</dbReference>
<organism evidence="1 2">
    <name type="scientific">Xylanibacter ruminicola</name>
    <name type="common">Prevotella ruminicola</name>
    <dbReference type="NCBI Taxonomy" id="839"/>
    <lineage>
        <taxon>Bacteria</taxon>
        <taxon>Pseudomonadati</taxon>
        <taxon>Bacteroidota</taxon>
        <taxon>Bacteroidia</taxon>
        <taxon>Bacteroidales</taxon>
        <taxon>Prevotellaceae</taxon>
        <taxon>Xylanibacter</taxon>
    </lineage>
</organism>
<dbReference type="Pfam" id="PF07722">
    <property type="entry name" value="Peptidase_C26"/>
    <property type="match status" value="1"/>
</dbReference>
<dbReference type="GO" id="GO:0006508">
    <property type="term" value="P:proteolysis"/>
    <property type="evidence" value="ECO:0007669"/>
    <property type="project" value="InterPro"/>
</dbReference>
<dbReference type="EMBL" id="SUYC01000011">
    <property type="protein sequence ID" value="MBE6271305.1"/>
    <property type="molecule type" value="Genomic_DNA"/>
</dbReference>
<gene>
    <name evidence="1" type="ORF">E7101_10180</name>
</gene>
<dbReference type="Gene3D" id="3.20.20.140">
    <property type="entry name" value="Metal-dependent hydrolases"/>
    <property type="match status" value="1"/>
</dbReference>
<dbReference type="Gene3D" id="3.40.50.880">
    <property type="match status" value="1"/>
</dbReference>
<dbReference type="CDD" id="cd01301">
    <property type="entry name" value="rDP_like"/>
    <property type="match status" value="1"/>
</dbReference>
<reference evidence="1" key="1">
    <citation type="submission" date="2019-04" db="EMBL/GenBank/DDBJ databases">
        <title>Evolution of Biomass-Degrading Anaerobic Consortia Revealed by Metagenomics.</title>
        <authorList>
            <person name="Peng X."/>
        </authorList>
    </citation>
    <scope>NUCLEOTIDE SEQUENCE</scope>
    <source>
        <strain evidence="1">SIG140</strain>
    </source>
</reference>
<dbReference type="PANTHER" id="PTHR10443:SF12">
    <property type="entry name" value="DIPEPTIDASE"/>
    <property type="match status" value="1"/>
</dbReference>
<protein>
    <submittedName>
        <fullName evidence="1">Fused gamma-glutamyl-gamma-aminobutyrate hydrolase/peptidase</fullName>
    </submittedName>
</protein>
<name>A0A9D5P1C9_XYLRU</name>
<dbReference type="Pfam" id="PF01244">
    <property type="entry name" value="Peptidase_M19"/>
    <property type="match status" value="1"/>
</dbReference>
<comment type="caution">
    <text evidence="1">The sequence shown here is derived from an EMBL/GenBank/DDBJ whole genome shotgun (WGS) entry which is preliminary data.</text>
</comment>
<proteinExistence type="predicted"/>
<accession>A0A9D5P1C9</accession>
<dbReference type="InterPro" id="IPR029062">
    <property type="entry name" value="Class_I_gatase-like"/>
</dbReference>
<keyword evidence="1" id="KW-0378">Hydrolase</keyword>
<dbReference type="Proteomes" id="UP000806522">
    <property type="component" value="Unassembled WGS sequence"/>
</dbReference>
<evidence type="ECO:0000313" key="1">
    <source>
        <dbReference type="EMBL" id="MBE6271305.1"/>
    </source>
</evidence>